<dbReference type="Proteomes" id="UP000249299">
    <property type="component" value="Unassembled WGS sequence"/>
</dbReference>
<dbReference type="InterPro" id="IPR042047">
    <property type="entry name" value="SleB_dom1"/>
</dbReference>
<keyword evidence="3" id="KW-1185">Reference proteome</keyword>
<dbReference type="EMBL" id="NPEV01000084">
    <property type="protein sequence ID" value="RAI24131.1"/>
    <property type="molecule type" value="Genomic_DNA"/>
</dbReference>
<evidence type="ECO:0000313" key="2">
    <source>
        <dbReference type="EMBL" id="RAI24131.1"/>
    </source>
</evidence>
<accession>A0A327JF74</accession>
<proteinExistence type="predicted"/>
<feature type="domain" description="Cell wall hydrolase SleB" evidence="1">
    <location>
        <begin position="252"/>
        <end position="362"/>
    </location>
</feature>
<evidence type="ECO:0000259" key="1">
    <source>
        <dbReference type="Pfam" id="PF07486"/>
    </source>
</evidence>
<organism evidence="2 3">
    <name type="scientific">Rhodobium orientis</name>
    <dbReference type="NCBI Taxonomy" id="34017"/>
    <lineage>
        <taxon>Bacteria</taxon>
        <taxon>Pseudomonadati</taxon>
        <taxon>Pseudomonadota</taxon>
        <taxon>Alphaproteobacteria</taxon>
        <taxon>Hyphomicrobiales</taxon>
        <taxon>Rhodobiaceae</taxon>
        <taxon>Rhodobium</taxon>
    </lineage>
</organism>
<dbReference type="OrthoDB" id="9785345at2"/>
<comment type="caution">
    <text evidence="2">The sequence shown here is derived from an EMBL/GenBank/DDBJ whole genome shotgun (WGS) entry which is preliminary data.</text>
</comment>
<dbReference type="Pfam" id="PF07486">
    <property type="entry name" value="Hydrolase_2"/>
    <property type="match status" value="1"/>
</dbReference>
<name>A0A327JF74_9HYPH</name>
<reference evidence="2 3" key="1">
    <citation type="submission" date="2017-07" db="EMBL/GenBank/DDBJ databases">
        <title>Draft Genome Sequences of Select Purple Nonsulfur Bacteria.</title>
        <authorList>
            <person name="Lasarre B."/>
            <person name="Mckinlay J.B."/>
        </authorList>
    </citation>
    <scope>NUCLEOTIDE SEQUENCE [LARGE SCALE GENOMIC DNA]</scope>
    <source>
        <strain evidence="2 3">DSM 11290</strain>
    </source>
</reference>
<evidence type="ECO:0000313" key="3">
    <source>
        <dbReference type="Proteomes" id="UP000249299"/>
    </source>
</evidence>
<dbReference type="InterPro" id="IPR011105">
    <property type="entry name" value="Cell_wall_hydrolase_SleB"/>
</dbReference>
<protein>
    <recommendedName>
        <fullName evidence="1">Cell wall hydrolase SleB domain-containing protein</fullName>
    </recommendedName>
</protein>
<dbReference type="GO" id="GO:0016787">
    <property type="term" value="F:hydrolase activity"/>
    <property type="evidence" value="ECO:0007669"/>
    <property type="project" value="InterPro"/>
</dbReference>
<gene>
    <name evidence="2" type="ORF">CH339_22675</name>
</gene>
<sequence length="370" mass="40459">MPIEVAFQDAVSEIGVEDREALRWTAHILEPTDGTTLPPTYTYANAGPEITGSIAISGGRDGAMRVASRPVGEVAEPETIAPDRDRINRARKGDRLSTRMPDPQPGEMAAGSLVTMSSLVTFDTGTEMPRVAFVKPAPFEAEEPTTAVADADGAAPTPEARKADDRIFIARGVAAASLSLVNAYAPDNSGDLEAPFNALFGGKPKTGSLDPDAAEVDKSDSHWWASNSLPASVITNTQQKCLAEAIYFEARGEPWKGQVAVAQVVLNRVKNPTYPGTICGVVYQNKHRRNRCQFSFACDGKRERIRSQSAWAKAQKIAREITAGKHWLKNVGASTHYHATYVRPRWARRMIRKQRIGRHIFYKTKRGGWS</sequence>
<dbReference type="Gene3D" id="1.10.10.2520">
    <property type="entry name" value="Cell wall hydrolase SleB, domain 1"/>
    <property type="match status" value="1"/>
</dbReference>
<dbReference type="AlphaFoldDB" id="A0A327JF74"/>